<keyword evidence="1" id="KW-1133">Transmembrane helix</keyword>
<dbReference type="SUPFAM" id="SSF53474">
    <property type="entry name" value="alpha/beta-Hydrolases"/>
    <property type="match status" value="1"/>
</dbReference>
<evidence type="ECO:0000313" key="3">
    <source>
        <dbReference type="EMBL" id="KAF9462988.1"/>
    </source>
</evidence>
<dbReference type="AlphaFoldDB" id="A0A9P5Y649"/>
<dbReference type="InterPro" id="IPR029058">
    <property type="entry name" value="AB_hydrolase_fold"/>
</dbReference>
<evidence type="ECO:0000313" key="4">
    <source>
        <dbReference type="Proteomes" id="UP000807353"/>
    </source>
</evidence>
<feature type="domain" description="AB hydrolase-1" evidence="2">
    <location>
        <begin position="113"/>
        <end position="243"/>
    </location>
</feature>
<feature type="transmembrane region" description="Helical" evidence="1">
    <location>
        <begin position="12"/>
        <end position="34"/>
    </location>
</feature>
<dbReference type="OrthoDB" id="446723at2759"/>
<proteinExistence type="predicted"/>
<reference evidence="3" key="1">
    <citation type="submission" date="2020-11" db="EMBL/GenBank/DDBJ databases">
        <authorList>
            <consortium name="DOE Joint Genome Institute"/>
            <person name="Ahrendt S."/>
            <person name="Riley R."/>
            <person name="Andreopoulos W."/>
            <person name="Labutti K."/>
            <person name="Pangilinan J."/>
            <person name="Ruiz-Duenas F.J."/>
            <person name="Barrasa J.M."/>
            <person name="Sanchez-Garcia M."/>
            <person name="Camarero S."/>
            <person name="Miyauchi S."/>
            <person name="Serrano A."/>
            <person name="Linde D."/>
            <person name="Babiker R."/>
            <person name="Drula E."/>
            <person name="Ayuso-Fernandez I."/>
            <person name="Pacheco R."/>
            <person name="Padilla G."/>
            <person name="Ferreira P."/>
            <person name="Barriuso J."/>
            <person name="Kellner H."/>
            <person name="Castanera R."/>
            <person name="Alfaro M."/>
            <person name="Ramirez L."/>
            <person name="Pisabarro A.G."/>
            <person name="Kuo A."/>
            <person name="Tritt A."/>
            <person name="Lipzen A."/>
            <person name="He G."/>
            <person name="Yan M."/>
            <person name="Ng V."/>
            <person name="Cullen D."/>
            <person name="Martin F."/>
            <person name="Rosso M.-N."/>
            <person name="Henrissat B."/>
            <person name="Hibbett D."/>
            <person name="Martinez A.T."/>
            <person name="Grigoriev I.V."/>
        </authorList>
    </citation>
    <scope>NUCLEOTIDE SEQUENCE</scope>
    <source>
        <strain evidence="3">CBS 247.69</strain>
    </source>
</reference>
<keyword evidence="4" id="KW-1185">Reference proteome</keyword>
<dbReference type="EMBL" id="MU150266">
    <property type="protein sequence ID" value="KAF9462988.1"/>
    <property type="molecule type" value="Genomic_DNA"/>
</dbReference>
<dbReference type="PANTHER" id="PTHR12277:SF194">
    <property type="entry name" value="FI04476P"/>
    <property type="match status" value="1"/>
</dbReference>
<dbReference type="Gene3D" id="3.40.50.1820">
    <property type="entry name" value="alpha/beta hydrolase"/>
    <property type="match status" value="1"/>
</dbReference>
<keyword evidence="1" id="KW-0472">Membrane</keyword>
<dbReference type="GO" id="GO:0005789">
    <property type="term" value="C:endoplasmic reticulum membrane"/>
    <property type="evidence" value="ECO:0007669"/>
    <property type="project" value="TreeGrafter"/>
</dbReference>
<keyword evidence="3" id="KW-0378">Hydrolase</keyword>
<dbReference type="Pfam" id="PF12697">
    <property type="entry name" value="Abhydrolase_6"/>
    <property type="match status" value="1"/>
</dbReference>
<gene>
    <name evidence="3" type="ORF">BDZ94DRAFT_1259823</name>
</gene>
<comment type="caution">
    <text evidence="3">The sequence shown here is derived from an EMBL/GenBank/DDBJ whole genome shotgun (WGS) entry which is preliminary data.</text>
</comment>
<dbReference type="InterPro" id="IPR000073">
    <property type="entry name" value="AB_hydrolase_1"/>
</dbReference>
<dbReference type="PANTHER" id="PTHR12277">
    <property type="entry name" value="ALPHA/BETA HYDROLASE DOMAIN-CONTAINING PROTEIN"/>
    <property type="match status" value="1"/>
</dbReference>
<dbReference type="GO" id="GO:0052651">
    <property type="term" value="P:monoacylglycerol catabolic process"/>
    <property type="evidence" value="ECO:0007669"/>
    <property type="project" value="TreeGrafter"/>
</dbReference>
<dbReference type="Proteomes" id="UP000807353">
    <property type="component" value="Unassembled WGS sequence"/>
</dbReference>
<keyword evidence="1" id="KW-0812">Transmembrane</keyword>
<evidence type="ECO:0000259" key="2">
    <source>
        <dbReference type="Pfam" id="PF12697"/>
    </source>
</evidence>
<accession>A0A9P5Y649</accession>
<evidence type="ECO:0000256" key="1">
    <source>
        <dbReference type="SAM" id="Phobius"/>
    </source>
</evidence>
<protein>
    <submittedName>
        <fullName evidence="3">Alpha/Beta hydrolase protein</fullName>
    </submittedName>
</protein>
<dbReference type="GO" id="GO:0006660">
    <property type="term" value="P:phosphatidylserine catabolic process"/>
    <property type="evidence" value="ECO:0007669"/>
    <property type="project" value="TreeGrafter"/>
</dbReference>
<dbReference type="GO" id="GO:0047372">
    <property type="term" value="F:monoacylglycerol lipase activity"/>
    <property type="evidence" value="ECO:0007669"/>
    <property type="project" value="TreeGrafter"/>
</dbReference>
<sequence length="386" mass="43045">MSSYQGFLLRAQFYLVILGALYVIAVGLLTIPFIQSHVVYLNAVRIPWFADFSAPEKYGLAPNKTLNFKIRTDDNETLGAWFILSDPYYHSLPRIPVSVEAHVTTALKQRPTILFFHGNAATRAFHVRISHYQAFSSRLGSNVLVIDYRGFAESTGQPSEKGLVRDGKAAWDWLISQGANQENIVIVGHSLGTGVASQLGVVLGQHNITPRGIVLLSPFSSIRELLNTYNIFGVVPLMKPLAMIPHAPKLLTQALIHEFDSLSAVPNIKASILIAHAENDWDIPYTHSEVIFETFLDTHLPSISPLENPLTATREQWSVFNAKLKARSIKRRELVSRTVVLNFGQVEEFVAEGRKVVYVKTLAGGHDFLGIQEGVQDIIRRSFDFL</sequence>
<name>A0A9P5Y649_9AGAR</name>
<dbReference type="GO" id="GO:0004622">
    <property type="term" value="F:phosphatidylcholine lysophospholipase activity"/>
    <property type="evidence" value="ECO:0007669"/>
    <property type="project" value="TreeGrafter"/>
</dbReference>
<organism evidence="3 4">
    <name type="scientific">Collybia nuda</name>
    <dbReference type="NCBI Taxonomy" id="64659"/>
    <lineage>
        <taxon>Eukaryota</taxon>
        <taxon>Fungi</taxon>
        <taxon>Dikarya</taxon>
        <taxon>Basidiomycota</taxon>
        <taxon>Agaricomycotina</taxon>
        <taxon>Agaricomycetes</taxon>
        <taxon>Agaricomycetidae</taxon>
        <taxon>Agaricales</taxon>
        <taxon>Tricholomatineae</taxon>
        <taxon>Clitocybaceae</taxon>
        <taxon>Collybia</taxon>
    </lineage>
</organism>